<protein>
    <submittedName>
        <fullName evidence="1">Secreted RxLR effector protein 161-like protein</fullName>
    </submittedName>
</protein>
<dbReference type="EMBL" id="JBEAFC010000003">
    <property type="protein sequence ID" value="KAL1565606.1"/>
    <property type="molecule type" value="Genomic_DNA"/>
</dbReference>
<evidence type="ECO:0000313" key="1">
    <source>
        <dbReference type="EMBL" id="KAL1565606.1"/>
    </source>
</evidence>
<sequence>MMSRRNKMDKIPYASIVGSVMYTMVCTRLDISHAISVASRFMANPGMEHWHALKWVLRYLIGTQGYGILFDGNHRGEGGALVGFCDSDFAVSVDTRKSQSGYVFLLYGAAVSWKSSLQSVVALSTTEAEYISLTEAIKESLWLKGVLADFGVEQDAVTVLCDSNSAICLAKHQTFHERSKHIDVKLHFIRDEIDKGSVKVSKVGTEDNAADMLTKTLPASKLRHCMDLVSLVEQ</sequence>
<dbReference type="CDD" id="cd09272">
    <property type="entry name" value="RNase_HI_RT_Ty1"/>
    <property type="match status" value="1"/>
</dbReference>
<dbReference type="AlphaFoldDB" id="A0ABD1IA70"/>
<dbReference type="PANTHER" id="PTHR11439">
    <property type="entry name" value="GAG-POL-RELATED RETROTRANSPOSON"/>
    <property type="match status" value="1"/>
</dbReference>
<comment type="caution">
    <text evidence="1">The sequence shown here is derived from an EMBL/GenBank/DDBJ whole genome shotgun (WGS) entry which is preliminary data.</text>
</comment>
<accession>A0ABD1IA70</accession>
<name>A0ABD1IA70_SALDI</name>
<dbReference type="Proteomes" id="UP001567538">
    <property type="component" value="Unassembled WGS sequence"/>
</dbReference>
<reference evidence="1 2" key="1">
    <citation type="submission" date="2024-06" db="EMBL/GenBank/DDBJ databases">
        <title>A chromosome level genome sequence of Diviner's sage (Salvia divinorum).</title>
        <authorList>
            <person name="Ford S.A."/>
            <person name="Ro D.-K."/>
            <person name="Ness R.W."/>
            <person name="Phillips M.A."/>
        </authorList>
    </citation>
    <scope>NUCLEOTIDE SEQUENCE [LARGE SCALE GENOMIC DNA]</scope>
    <source>
        <strain evidence="1">SAF-2024a</strain>
        <tissue evidence="1">Leaf</tissue>
    </source>
</reference>
<organism evidence="1 2">
    <name type="scientific">Salvia divinorum</name>
    <name type="common">Maria pastora</name>
    <name type="synonym">Diviner's sage</name>
    <dbReference type="NCBI Taxonomy" id="28513"/>
    <lineage>
        <taxon>Eukaryota</taxon>
        <taxon>Viridiplantae</taxon>
        <taxon>Streptophyta</taxon>
        <taxon>Embryophyta</taxon>
        <taxon>Tracheophyta</taxon>
        <taxon>Spermatophyta</taxon>
        <taxon>Magnoliopsida</taxon>
        <taxon>eudicotyledons</taxon>
        <taxon>Gunneridae</taxon>
        <taxon>Pentapetalae</taxon>
        <taxon>asterids</taxon>
        <taxon>lamiids</taxon>
        <taxon>Lamiales</taxon>
        <taxon>Lamiaceae</taxon>
        <taxon>Nepetoideae</taxon>
        <taxon>Mentheae</taxon>
        <taxon>Salviinae</taxon>
        <taxon>Salvia</taxon>
        <taxon>Salvia subgen. Calosphace</taxon>
    </lineage>
</organism>
<keyword evidence="2" id="KW-1185">Reference proteome</keyword>
<evidence type="ECO:0000313" key="2">
    <source>
        <dbReference type="Proteomes" id="UP001567538"/>
    </source>
</evidence>
<gene>
    <name evidence="1" type="ORF">AAHA92_07799</name>
</gene>
<proteinExistence type="predicted"/>